<feature type="domain" description="SMODS and SLOG-associating 2TM effector" evidence="2">
    <location>
        <begin position="176"/>
        <end position="302"/>
    </location>
</feature>
<keyword evidence="5" id="KW-1185">Reference proteome</keyword>
<feature type="transmembrane region" description="Helical" evidence="1">
    <location>
        <begin position="225"/>
        <end position="244"/>
    </location>
</feature>
<feature type="transmembrane region" description="Helical" evidence="1">
    <location>
        <begin position="36"/>
        <end position="56"/>
    </location>
</feature>
<dbReference type="InterPro" id="IPR040884">
    <property type="entry name" value="SLATT_1"/>
</dbReference>
<protein>
    <submittedName>
        <fullName evidence="4">DUF4231 domain-containing protein</fullName>
    </submittedName>
</protein>
<feature type="transmembrane region" description="Helical" evidence="1">
    <location>
        <begin position="201"/>
        <end position="219"/>
    </location>
</feature>
<reference evidence="4 5" key="1">
    <citation type="submission" date="2024-09" db="EMBL/GenBank/DDBJ databases">
        <authorList>
            <person name="Lee S.D."/>
        </authorList>
    </citation>
    <scope>NUCLEOTIDE SEQUENCE [LARGE SCALE GENOMIC DNA]</scope>
    <source>
        <strain evidence="4 5">N8-3</strain>
    </source>
</reference>
<feature type="transmembrane region" description="Helical" evidence="1">
    <location>
        <begin position="62"/>
        <end position="82"/>
    </location>
</feature>
<evidence type="ECO:0000313" key="5">
    <source>
        <dbReference type="Proteomes" id="UP001592531"/>
    </source>
</evidence>
<dbReference type="Pfam" id="PF18181">
    <property type="entry name" value="SLATT_1"/>
    <property type="match status" value="1"/>
</dbReference>
<dbReference type="Pfam" id="PF18184">
    <property type="entry name" value="SLATT_3"/>
    <property type="match status" value="1"/>
</dbReference>
<evidence type="ECO:0000259" key="2">
    <source>
        <dbReference type="Pfam" id="PF18181"/>
    </source>
</evidence>
<keyword evidence="1" id="KW-1133">Transmembrane helix</keyword>
<keyword evidence="1" id="KW-0812">Transmembrane</keyword>
<accession>A0ABV6VNI3</accession>
<evidence type="ECO:0000256" key="1">
    <source>
        <dbReference type="SAM" id="Phobius"/>
    </source>
</evidence>
<dbReference type="NCBIfam" id="NF033634">
    <property type="entry name" value="SLATT_1"/>
    <property type="match status" value="1"/>
</dbReference>
<sequence>MPYQEPPRRREAELLPDPFWAADQAALRGQDSALYWYRWQLGLTLLAALFGVFPAHRVDGVNIVPLLSVASFAGAGGFALALHRLSPQELWYQGRSAAESLKTLTWKYLVQARPFDGPAQSPLADRRFLEALRDVPRSYPGIGTSIGTATGPDGPQITQRMRDERRKPLQQRRQLYLTERVYAQRTWYLSRADECDHKSQVWALWTVLMFVTGIAVAVAEATSYPSAHVLGLFSTGAATVTAWAQLKQFRPLAAAYRLAARELDRISALLARIDLGAKDAEEAWSRLAGEAEDTISREHIIWRARSQHRT</sequence>
<dbReference type="InterPro" id="IPR041116">
    <property type="entry name" value="SLATT_3"/>
</dbReference>
<evidence type="ECO:0000313" key="4">
    <source>
        <dbReference type="EMBL" id="MFC1415306.1"/>
    </source>
</evidence>
<name>A0ABV6VNI3_9ACTN</name>
<dbReference type="RefSeq" id="WP_380530770.1">
    <property type="nucleotide sequence ID" value="NZ_JBHFAB010000001.1"/>
</dbReference>
<keyword evidence="1" id="KW-0472">Membrane</keyword>
<feature type="domain" description="SMODS and SLOG-associating 2TM effector" evidence="3">
    <location>
        <begin position="16"/>
        <end position="173"/>
    </location>
</feature>
<dbReference type="NCBIfam" id="NF033610">
    <property type="entry name" value="SLATT_3"/>
    <property type="match status" value="1"/>
</dbReference>
<organism evidence="4 5">
    <name type="scientific">Streptacidiphilus cavernicola</name>
    <dbReference type="NCBI Taxonomy" id="3342716"/>
    <lineage>
        <taxon>Bacteria</taxon>
        <taxon>Bacillati</taxon>
        <taxon>Actinomycetota</taxon>
        <taxon>Actinomycetes</taxon>
        <taxon>Kitasatosporales</taxon>
        <taxon>Streptomycetaceae</taxon>
        <taxon>Streptacidiphilus</taxon>
    </lineage>
</organism>
<proteinExistence type="predicted"/>
<comment type="caution">
    <text evidence="4">The sequence shown here is derived from an EMBL/GenBank/DDBJ whole genome shotgun (WGS) entry which is preliminary data.</text>
</comment>
<evidence type="ECO:0000259" key="3">
    <source>
        <dbReference type="Pfam" id="PF18184"/>
    </source>
</evidence>
<gene>
    <name evidence="4" type="ORF">ACEZDE_01405</name>
</gene>
<dbReference type="EMBL" id="JBHFAB010000001">
    <property type="protein sequence ID" value="MFC1415306.1"/>
    <property type="molecule type" value="Genomic_DNA"/>
</dbReference>
<dbReference type="Proteomes" id="UP001592531">
    <property type="component" value="Unassembled WGS sequence"/>
</dbReference>